<reference evidence="5 6" key="1">
    <citation type="submission" date="2024-06" db="EMBL/GenBank/DDBJ databases">
        <title>Complete genome of Phlyctema vagabunda strain 19-DSS-EL-015.</title>
        <authorList>
            <person name="Fiorenzani C."/>
        </authorList>
    </citation>
    <scope>NUCLEOTIDE SEQUENCE [LARGE SCALE GENOMIC DNA]</scope>
    <source>
        <strain evidence="5 6">19-DSS-EL-015</strain>
    </source>
</reference>
<dbReference type="PANTHER" id="PTHR42877">
    <property type="entry name" value="L-ORNITHINE N(5)-MONOOXYGENASE-RELATED"/>
    <property type="match status" value="1"/>
</dbReference>
<dbReference type="InterPro" id="IPR036188">
    <property type="entry name" value="FAD/NAD-bd_sf"/>
</dbReference>
<dbReference type="Gene3D" id="3.50.50.60">
    <property type="entry name" value="FAD/NAD(P)-binding domain"/>
    <property type="match status" value="2"/>
</dbReference>
<evidence type="ECO:0000256" key="3">
    <source>
        <dbReference type="ARBA" id="ARBA00022827"/>
    </source>
</evidence>
<protein>
    <recommendedName>
        <fullName evidence="7">Flavin-containing monooxygenase</fullName>
    </recommendedName>
</protein>
<evidence type="ECO:0008006" key="7">
    <source>
        <dbReference type="Google" id="ProtNLM"/>
    </source>
</evidence>
<evidence type="ECO:0000256" key="1">
    <source>
        <dbReference type="ARBA" id="ARBA00010139"/>
    </source>
</evidence>
<dbReference type="InterPro" id="IPR020946">
    <property type="entry name" value="Flavin_mOase-like"/>
</dbReference>
<sequence>MLSCFQLVVGQQNASAILVRNDTFIWSRLHTNSHSWKVLISGWNHSVLNQVVPIRRYHFLNMGFDFASKLLQTLTSVLASYFRPLSKYLTLLKGSDPSDIRIKYSSKLDAEVQPRSRPGAPLRTIFPPLEIEEHAIDDTPPLKAIVVGAGLTGINTAILLPRKVPGLELKIFEKASDIGGTWHNNVYPGVKCDIPADVYQSTFAPSLEWRTPYAEGAEIKKYWTSIVEKYDVRKYITFNGAVSRAEWHEEKAKWAVYVTIDGVAVTEEADILVTATGHFSQPLLPNYPGLEDYEGHLRHSSNWDPSFDPAGKKLALIGNGASGLQILPPLQKVVSHLDHYARNPTWIAGSFGGEDSDGLISKERPLQANDPAKYHAYRKDLEGRFFKRFGGIIKDGQKNTALRETFEKLMAERLGDRADLLDNLVPDFSPSCRRLTPGPGYLEALTQDNVSYISTQIERFTKSGIQTVDGTHREVDAIICSTGADVSFSTAFPIIAHGIDLQSAWQPGGDPGFPDSYLGMAAPNFPNLFILLGPNATGQAGTLPHALENQVTYLAKVLRKVKTQGIRTITPTPEATRDFRAYCESFFPRTVMSEQCSSWYNGNIVGGRVHGMWPGSGSHVNMVRREPRWEDFSYTYRTTSGNRFAYFGNGFTKKDELVDKDPGADVDFTPYLKREAVLGEVDLRAYNELWFDA</sequence>
<dbReference type="Proteomes" id="UP001629113">
    <property type="component" value="Unassembled WGS sequence"/>
</dbReference>
<gene>
    <name evidence="5" type="ORF">PVAG01_02277</name>
</gene>
<name>A0ABR4PQB5_9HELO</name>
<organism evidence="5 6">
    <name type="scientific">Phlyctema vagabunda</name>
    <dbReference type="NCBI Taxonomy" id="108571"/>
    <lineage>
        <taxon>Eukaryota</taxon>
        <taxon>Fungi</taxon>
        <taxon>Dikarya</taxon>
        <taxon>Ascomycota</taxon>
        <taxon>Pezizomycotina</taxon>
        <taxon>Leotiomycetes</taxon>
        <taxon>Helotiales</taxon>
        <taxon>Dermateaceae</taxon>
        <taxon>Phlyctema</taxon>
    </lineage>
</organism>
<evidence type="ECO:0000313" key="5">
    <source>
        <dbReference type="EMBL" id="KAL3425486.1"/>
    </source>
</evidence>
<dbReference type="Pfam" id="PF00743">
    <property type="entry name" value="FMO-like"/>
    <property type="match status" value="1"/>
</dbReference>
<keyword evidence="2" id="KW-0285">Flavoprotein</keyword>
<keyword evidence="6" id="KW-1185">Reference proteome</keyword>
<proteinExistence type="inferred from homology"/>
<evidence type="ECO:0000313" key="6">
    <source>
        <dbReference type="Proteomes" id="UP001629113"/>
    </source>
</evidence>
<keyword evidence="4" id="KW-0560">Oxidoreductase</keyword>
<dbReference type="SUPFAM" id="SSF51905">
    <property type="entry name" value="FAD/NAD(P)-binding domain"/>
    <property type="match status" value="3"/>
</dbReference>
<dbReference type="PANTHER" id="PTHR42877:SF6">
    <property type="entry name" value="MONOOXYGENASE, PUTATIVE (AFU_ORTHOLOGUE AFUA_3G15050)-RELATED"/>
    <property type="match status" value="1"/>
</dbReference>
<dbReference type="InterPro" id="IPR051209">
    <property type="entry name" value="FAD-bind_Monooxygenase_sf"/>
</dbReference>
<accession>A0ABR4PQB5</accession>
<comment type="caution">
    <text evidence="5">The sequence shown here is derived from an EMBL/GenBank/DDBJ whole genome shotgun (WGS) entry which is preliminary data.</text>
</comment>
<keyword evidence="3" id="KW-0274">FAD</keyword>
<comment type="similarity">
    <text evidence="1">Belongs to the FAD-binding monooxygenase family.</text>
</comment>
<evidence type="ECO:0000256" key="4">
    <source>
        <dbReference type="ARBA" id="ARBA00023002"/>
    </source>
</evidence>
<dbReference type="EMBL" id="JBFCZG010000002">
    <property type="protein sequence ID" value="KAL3425486.1"/>
    <property type="molecule type" value="Genomic_DNA"/>
</dbReference>
<evidence type="ECO:0000256" key="2">
    <source>
        <dbReference type="ARBA" id="ARBA00022630"/>
    </source>
</evidence>